<dbReference type="EMBL" id="JAHYIQ010000010">
    <property type="protein sequence ID" value="KAK1128552.1"/>
    <property type="molecule type" value="Genomic_DNA"/>
</dbReference>
<organism evidence="2 3">
    <name type="scientific">Melipona bicolor</name>
    <dbReference type="NCBI Taxonomy" id="60889"/>
    <lineage>
        <taxon>Eukaryota</taxon>
        <taxon>Metazoa</taxon>
        <taxon>Ecdysozoa</taxon>
        <taxon>Arthropoda</taxon>
        <taxon>Hexapoda</taxon>
        <taxon>Insecta</taxon>
        <taxon>Pterygota</taxon>
        <taxon>Neoptera</taxon>
        <taxon>Endopterygota</taxon>
        <taxon>Hymenoptera</taxon>
        <taxon>Apocrita</taxon>
        <taxon>Aculeata</taxon>
        <taxon>Apoidea</taxon>
        <taxon>Anthophila</taxon>
        <taxon>Apidae</taxon>
        <taxon>Melipona</taxon>
    </lineage>
</organism>
<evidence type="ECO:0000313" key="2">
    <source>
        <dbReference type="EMBL" id="KAK1128552.1"/>
    </source>
</evidence>
<sequence>MGAILLHFPMAPNPVATRTRRVRVFSDFELDFVEKKVQDCWRNSSKGFDGRGVEKGKEKRKAKKGNEFKRDEYGRSHFRA</sequence>
<gene>
    <name evidence="2" type="ORF">K0M31_003010</name>
</gene>
<feature type="compositionally biased region" description="Basic and acidic residues" evidence="1">
    <location>
        <begin position="64"/>
        <end position="80"/>
    </location>
</feature>
<keyword evidence="3" id="KW-1185">Reference proteome</keyword>
<evidence type="ECO:0000256" key="1">
    <source>
        <dbReference type="SAM" id="MobiDB-lite"/>
    </source>
</evidence>
<reference evidence="2" key="1">
    <citation type="submission" date="2021-10" db="EMBL/GenBank/DDBJ databases">
        <title>Melipona bicolor Genome sequencing and assembly.</title>
        <authorList>
            <person name="Araujo N.S."/>
            <person name="Arias M.C."/>
        </authorList>
    </citation>
    <scope>NUCLEOTIDE SEQUENCE</scope>
    <source>
        <strain evidence="2">USP_2M_L1-L4_2017</strain>
        <tissue evidence="2">Whole body</tissue>
    </source>
</reference>
<evidence type="ECO:0000313" key="3">
    <source>
        <dbReference type="Proteomes" id="UP001177670"/>
    </source>
</evidence>
<accession>A0AA40G073</accession>
<name>A0AA40G073_9HYME</name>
<feature type="compositionally biased region" description="Basic and acidic residues" evidence="1">
    <location>
        <begin position="48"/>
        <end position="57"/>
    </location>
</feature>
<dbReference type="AlphaFoldDB" id="A0AA40G073"/>
<proteinExistence type="predicted"/>
<feature type="region of interest" description="Disordered" evidence="1">
    <location>
        <begin position="47"/>
        <end position="80"/>
    </location>
</feature>
<comment type="caution">
    <text evidence="2">The sequence shown here is derived from an EMBL/GenBank/DDBJ whole genome shotgun (WGS) entry which is preliminary data.</text>
</comment>
<dbReference type="Proteomes" id="UP001177670">
    <property type="component" value="Unassembled WGS sequence"/>
</dbReference>
<protein>
    <submittedName>
        <fullName evidence="2">Uncharacterized protein</fullName>
    </submittedName>
</protein>